<evidence type="ECO:0000256" key="4">
    <source>
        <dbReference type="ARBA" id="ARBA00023157"/>
    </source>
</evidence>
<dbReference type="GO" id="GO:0045454">
    <property type="term" value="P:cell redox homeostasis"/>
    <property type="evidence" value="ECO:0007669"/>
    <property type="project" value="TreeGrafter"/>
</dbReference>
<dbReference type="PANTHER" id="PTHR45663:SF11">
    <property type="entry name" value="GEO12009P1"/>
    <property type="match status" value="1"/>
</dbReference>
<accession>A0A1G6CER8</accession>
<dbReference type="FunFam" id="3.40.30.10:FF:000001">
    <property type="entry name" value="Thioredoxin"/>
    <property type="match status" value="1"/>
</dbReference>
<keyword evidence="9" id="KW-1185">Reference proteome</keyword>
<organism evidence="8 9">
    <name type="scientific">Bauldia litoralis</name>
    <dbReference type="NCBI Taxonomy" id="665467"/>
    <lineage>
        <taxon>Bacteria</taxon>
        <taxon>Pseudomonadati</taxon>
        <taxon>Pseudomonadota</taxon>
        <taxon>Alphaproteobacteria</taxon>
        <taxon>Hyphomicrobiales</taxon>
        <taxon>Kaistiaceae</taxon>
        <taxon>Bauldia</taxon>
    </lineage>
</organism>
<evidence type="ECO:0000313" key="9">
    <source>
        <dbReference type="Proteomes" id="UP000199071"/>
    </source>
</evidence>
<dbReference type="Gene3D" id="3.40.30.10">
    <property type="entry name" value="Glutaredoxin"/>
    <property type="match status" value="1"/>
</dbReference>
<dbReference type="GO" id="GO:0005829">
    <property type="term" value="C:cytosol"/>
    <property type="evidence" value="ECO:0007669"/>
    <property type="project" value="TreeGrafter"/>
</dbReference>
<dbReference type="PROSITE" id="PS51352">
    <property type="entry name" value="THIOREDOXIN_2"/>
    <property type="match status" value="1"/>
</dbReference>
<proteinExistence type="inferred from homology"/>
<dbReference type="Proteomes" id="UP000199071">
    <property type="component" value="Unassembled WGS sequence"/>
</dbReference>
<dbReference type="RefSeq" id="WP_090876644.1">
    <property type="nucleotide sequence ID" value="NZ_FMXQ01000004.1"/>
</dbReference>
<dbReference type="Gene3D" id="2.30.30.380">
    <property type="entry name" value="Zn-finger domain of Sec23/24"/>
    <property type="match status" value="1"/>
</dbReference>
<dbReference type="NCBIfam" id="NF008229">
    <property type="entry name" value="PRK10996.1"/>
    <property type="match status" value="1"/>
</dbReference>
<feature type="domain" description="Thioredoxin" evidence="7">
    <location>
        <begin position="13"/>
        <end position="146"/>
    </location>
</feature>
<gene>
    <name evidence="8" type="ORF">SAMN02982931_02389</name>
</gene>
<keyword evidence="4" id="KW-1015">Disulfide bond</keyword>
<dbReference type="NCBIfam" id="TIGR01068">
    <property type="entry name" value="thioredoxin"/>
    <property type="match status" value="1"/>
</dbReference>
<dbReference type="STRING" id="665467.SAMN02982931_02389"/>
<dbReference type="SUPFAM" id="SSF52833">
    <property type="entry name" value="Thioredoxin-like"/>
    <property type="match status" value="1"/>
</dbReference>
<reference evidence="8 9" key="1">
    <citation type="submission" date="2016-10" db="EMBL/GenBank/DDBJ databases">
        <authorList>
            <person name="de Groot N.N."/>
        </authorList>
    </citation>
    <scope>NUCLEOTIDE SEQUENCE [LARGE SCALE GENOMIC DNA]</scope>
    <source>
        <strain evidence="8 9">ATCC 35022</strain>
    </source>
</reference>
<evidence type="ECO:0000256" key="5">
    <source>
        <dbReference type="ARBA" id="ARBA00023284"/>
    </source>
</evidence>
<dbReference type="GO" id="GO:0015035">
    <property type="term" value="F:protein-disulfide reductase activity"/>
    <property type="evidence" value="ECO:0007669"/>
    <property type="project" value="UniProtKB-UniRule"/>
</dbReference>
<evidence type="ECO:0000256" key="6">
    <source>
        <dbReference type="NCBIfam" id="TIGR01068"/>
    </source>
</evidence>
<keyword evidence="2" id="KW-0813">Transport</keyword>
<dbReference type="Pfam" id="PF00085">
    <property type="entry name" value="Thioredoxin"/>
    <property type="match status" value="1"/>
</dbReference>
<evidence type="ECO:0000313" key="8">
    <source>
        <dbReference type="EMBL" id="SDB31315.1"/>
    </source>
</evidence>
<evidence type="ECO:0000256" key="3">
    <source>
        <dbReference type="ARBA" id="ARBA00022982"/>
    </source>
</evidence>
<name>A0A1G6CER8_9HYPH</name>
<dbReference type="InterPro" id="IPR036249">
    <property type="entry name" value="Thioredoxin-like_sf"/>
</dbReference>
<dbReference type="PRINTS" id="PR00421">
    <property type="entry name" value="THIOREDOXIN"/>
</dbReference>
<keyword evidence="5" id="KW-0676">Redox-active center</keyword>
<dbReference type="AlphaFoldDB" id="A0A1G6CER8"/>
<sequence>MNDTARHIVCPHCEAINRAPAGKNPGAAKCGQCHKPLFDGHPAAVRSASFDKHVARNDIPVAVDFWAEWCGPCKMMAPAYAKTAAELEPGMRFLKLDTEAEPQLASRYKIRGIPTTIVFKGGKEVARRAGAMDAATLSAWLKPFTA</sequence>
<dbReference type="OrthoDB" id="9790390at2"/>
<evidence type="ECO:0000256" key="1">
    <source>
        <dbReference type="ARBA" id="ARBA00008987"/>
    </source>
</evidence>
<comment type="similarity">
    <text evidence="1">Belongs to the thioredoxin family.</text>
</comment>
<dbReference type="InterPro" id="IPR013766">
    <property type="entry name" value="Thioredoxin_domain"/>
</dbReference>
<dbReference type="EMBL" id="FMXQ01000004">
    <property type="protein sequence ID" value="SDB31315.1"/>
    <property type="molecule type" value="Genomic_DNA"/>
</dbReference>
<protein>
    <recommendedName>
        <fullName evidence="6">Thioredoxin</fullName>
    </recommendedName>
</protein>
<keyword evidence="3" id="KW-0249">Electron transport</keyword>
<dbReference type="InterPro" id="IPR005746">
    <property type="entry name" value="Thioredoxin"/>
</dbReference>
<dbReference type="PANTHER" id="PTHR45663">
    <property type="entry name" value="GEO12009P1"/>
    <property type="match status" value="1"/>
</dbReference>
<dbReference type="CDD" id="cd02947">
    <property type="entry name" value="TRX_family"/>
    <property type="match status" value="1"/>
</dbReference>
<evidence type="ECO:0000256" key="2">
    <source>
        <dbReference type="ARBA" id="ARBA00022448"/>
    </source>
</evidence>
<evidence type="ECO:0000259" key="7">
    <source>
        <dbReference type="PROSITE" id="PS51352"/>
    </source>
</evidence>